<feature type="repeat" description="ANK" evidence="3">
    <location>
        <begin position="372"/>
        <end position="392"/>
    </location>
</feature>
<dbReference type="AlphaFoldDB" id="A0A8H7D9M7"/>
<feature type="repeat" description="ANK" evidence="3">
    <location>
        <begin position="205"/>
        <end position="237"/>
    </location>
</feature>
<feature type="repeat" description="ANK" evidence="3">
    <location>
        <begin position="240"/>
        <end position="272"/>
    </location>
</feature>
<evidence type="ECO:0000313" key="4">
    <source>
        <dbReference type="EMBL" id="KAF7366415.1"/>
    </source>
</evidence>
<comment type="caution">
    <text evidence="4">The sequence shown here is derived from an EMBL/GenBank/DDBJ whole genome shotgun (WGS) entry which is preliminary data.</text>
</comment>
<dbReference type="PROSITE" id="PS50088">
    <property type="entry name" value="ANK_REPEAT"/>
    <property type="match status" value="3"/>
</dbReference>
<dbReference type="PANTHER" id="PTHR24123:SF33">
    <property type="entry name" value="PROTEIN HOS4"/>
    <property type="match status" value="1"/>
</dbReference>
<keyword evidence="1" id="KW-0677">Repeat</keyword>
<sequence length="413" mass="44837">MARLAELPAELVLHIVSFLTREVIIEDLLRGVSYSPLKKKDILPDFSSINALSRTNSVFHHALNHNLYQLCTSVESLGRLALLFAVKHNSEAAFNKLVAVGVSVDGEFECKFWFTGIDLFSLLHIAAGMGSSLIVPKLLGMYGSETPERVYACDAHDLSALDYAVLEGHMEIVKLLAPKAVVFSSLTSAGLPISDDRLQVHKQYLSRALLHSATRATNIAICEYLLSEGADVNFQGTTHLRSSPLGGAAQNDNLPTMQLLLGAGADPNLRNRDGFVPLFKAVSVSAAQALLDAGAHIHATDNAGRNAVTHRVVEGGEALRFLLERGVDPNHVDEEGWTPLHYACWVPSVSSVATIELLFQFGATTVEKAVNDGRTPVDLAIRTGKTDVVRLLEPLIQDPVRKARIAEWLEGRA</sequence>
<evidence type="ECO:0000256" key="2">
    <source>
        <dbReference type="ARBA" id="ARBA00023043"/>
    </source>
</evidence>
<dbReference type="InterPro" id="IPR002110">
    <property type="entry name" value="Ankyrin_rpt"/>
</dbReference>
<accession>A0A8H7D9M7</accession>
<protein>
    <submittedName>
        <fullName evidence="4">MHC-I C-terminus family protein</fullName>
    </submittedName>
</protein>
<name>A0A8H7D9M7_9AGAR</name>
<dbReference type="InterPro" id="IPR051165">
    <property type="entry name" value="Multifunctional_ANK_Repeat"/>
</dbReference>
<organism evidence="4 5">
    <name type="scientific">Mycena sanguinolenta</name>
    <dbReference type="NCBI Taxonomy" id="230812"/>
    <lineage>
        <taxon>Eukaryota</taxon>
        <taxon>Fungi</taxon>
        <taxon>Dikarya</taxon>
        <taxon>Basidiomycota</taxon>
        <taxon>Agaricomycotina</taxon>
        <taxon>Agaricomycetes</taxon>
        <taxon>Agaricomycetidae</taxon>
        <taxon>Agaricales</taxon>
        <taxon>Marasmiineae</taxon>
        <taxon>Mycenaceae</taxon>
        <taxon>Mycena</taxon>
    </lineage>
</organism>
<dbReference type="Pfam" id="PF12796">
    <property type="entry name" value="Ank_2"/>
    <property type="match status" value="2"/>
</dbReference>
<dbReference type="Proteomes" id="UP000623467">
    <property type="component" value="Unassembled WGS sequence"/>
</dbReference>
<keyword evidence="5" id="KW-1185">Reference proteome</keyword>
<dbReference type="Pfam" id="PF00023">
    <property type="entry name" value="Ank"/>
    <property type="match status" value="1"/>
</dbReference>
<dbReference type="SUPFAM" id="SSF48403">
    <property type="entry name" value="Ankyrin repeat"/>
    <property type="match status" value="1"/>
</dbReference>
<evidence type="ECO:0000256" key="1">
    <source>
        <dbReference type="ARBA" id="ARBA00022737"/>
    </source>
</evidence>
<dbReference type="EMBL" id="JACAZH010000006">
    <property type="protein sequence ID" value="KAF7366415.1"/>
    <property type="molecule type" value="Genomic_DNA"/>
</dbReference>
<evidence type="ECO:0000313" key="5">
    <source>
        <dbReference type="Proteomes" id="UP000623467"/>
    </source>
</evidence>
<dbReference type="Gene3D" id="1.25.40.20">
    <property type="entry name" value="Ankyrin repeat-containing domain"/>
    <property type="match status" value="3"/>
</dbReference>
<dbReference type="OrthoDB" id="194358at2759"/>
<gene>
    <name evidence="4" type="ORF">MSAN_00898400</name>
</gene>
<keyword evidence="2 3" id="KW-0040">ANK repeat</keyword>
<evidence type="ECO:0000256" key="3">
    <source>
        <dbReference type="PROSITE-ProRule" id="PRU00023"/>
    </source>
</evidence>
<dbReference type="PANTHER" id="PTHR24123">
    <property type="entry name" value="ANKYRIN REPEAT-CONTAINING"/>
    <property type="match status" value="1"/>
</dbReference>
<dbReference type="InterPro" id="IPR036770">
    <property type="entry name" value="Ankyrin_rpt-contain_sf"/>
</dbReference>
<dbReference type="PROSITE" id="PS50297">
    <property type="entry name" value="ANK_REP_REGION"/>
    <property type="match status" value="1"/>
</dbReference>
<reference evidence="4" key="1">
    <citation type="submission" date="2020-05" db="EMBL/GenBank/DDBJ databases">
        <title>Mycena genomes resolve the evolution of fungal bioluminescence.</title>
        <authorList>
            <person name="Tsai I.J."/>
        </authorList>
    </citation>
    <scope>NUCLEOTIDE SEQUENCE</scope>
    <source>
        <strain evidence="4">160909Yilan</strain>
    </source>
</reference>
<dbReference type="SMART" id="SM00248">
    <property type="entry name" value="ANK"/>
    <property type="match status" value="8"/>
</dbReference>
<proteinExistence type="predicted"/>